<organism evidence="3 4">
    <name type="scientific">Drosophila madeirensis</name>
    <name type="common">Fruit fly</name>
    <dbReference type="NCBI Taxonomy" id="30013"/>
    <lineage>
        <taxon>Eukaryota</taxon>
        <taxon>Metazoa</taxon>
        <taxon>Ecdysozoa</taxon>
        <taxon>Arthropoda</taxon>
        <taxon>Hexapoda</taxon>
        <taxon>Insecta</taxon>
        <taxon>Pterygota</taxon>
        <taxon>Neoptera</taxon>
        <taxon>Endopterygota</taxon>
        <taxon>Diptera</taxon>
        <taxon>Brachycera</taxon>
        <taxon>Muscomorpha</taxon>
        <taxon>Ephydroidea</taxon>
        <taxon>Drosophilidae</taxon>
        <taxon>Drosophila</taxon>
        <taxon>Sophophora</taxon>
    </lineage>
</organism>
<accession>A0AAU9FX60</accession>
<keyword evidence="1" id="KW-0812">Transmembrane</keyword>
<evidence type="ECO:0000256" key="2">
    <source>
        <dbReference type="SAM" id="SignalP"/>
    </source>
</evidence>
<evidence type="ECO:0000256" key="1">
    <source>
        <dbReference type="SAM" id="Phobius"/>
    </source>
</evidence>
<name>A0AAU9FX60_DROMD</name>
<evidence type="ECO:0000313" key="3">
    <source>
        <dbReference type="EMBL" id="BFF99875.1"/>
    </source>
</evidence>
<evidence type="ECO:0008006" key="5">
    <source>
        <dbReference type="Google" id="ProtNLM"/>
    </source>
</evidence>
<dbReference type="InterPro" id="IPR022048">
    <property type="entry name" value="Envelope_fusion-like"/>
</dbReference>
<keyword evidence="4" id="KW-1185">Reference proteome</keyword>
<sequence>MQWKVVTIITLWVAAMETKGTFEIRELKEDEPIAQITLGPARVIQTYKTFIHIVRLDEYVKSVDHLQQTLKTIQEDSETKDLVRALQNKLDLVKGRMETISPRKRSRRGLINGLGSVVKAITGNLDAEDADKLEQEIRRVQEEEKRLNEEIGSRQNMDNRFIIMFRNLTQHINEEQVRVNSFISSYKNGISKTFVEEDKRIYRIEYIDRISITIDMIAMNLNEVTESLLLARVGIIPKFILNKEESRRITQNLEDQRVQILSEEHMYEFLELKAIMNGTDIIFSLSLPIFKKEMYLLKRILPLPINKTEFVIAPNFVAYNNNKMYYYKDKCQQIRELYTCKNDKSVKRINEGCLRNLVNGEATECETKDIGLRREIFEPEKGYIAIFNGEKVRIQTDCGHEEIFSGSAMIIFNDCATVVNNIQYEAVEQLEVGHMKLEIPQVAFLKKNRTTQELGVHELRMEDIKTNLEIGRMRAGMTIQTTTTYAALGVLLVGAICTVYLSRKTTIYATTTSNPTSTSPPTFVPTIPPLWSVAQTEGGGVTTSASILTLAPPKPPRLA</sequence>
<keyword evidence="1" id="KW-0472">Membrane</keyword>
<feature type="signal peptide" evidence="2">
    <location>
        <begin position="1"/>
        <end position="20"/>
    </location>
</feature>
<proteinExistence type="predicted"/>
<feature type="chain" id="PRO_5043728703" description="Envelope protein" evidence="2">
    <location>
        <begin position="21"/>
        <end position="559"/>
    </location>
</feature>
<protein>
    <recommendedName>
        <fullName evidence="5">Envelope protein</fullName>
    </recommendedName>
</protein>
<feature type="transmembrane region" description="Helical" evidence="1">
    <location>
        <begin position="482"/>
        <end position="501"/>
    </location>
</feature>
<keyword evidence="2" id="KW-0732">Signal</keyword>
<gene>
    <name evidence="3" type="ORF">DMAD_00011</name>
</gene>
<reference evidence="3 4" key="1">
    <citation type="submission" date="2024-02" db="EMBL/GenBank/DDBJ databases">
        <title>A chromosome-level genome assembly of Drosophila madeirensis, a fruit fly species endemic to Madeira island.</title>
        <authorList>
            <person name="Tomihara K."/>
            <person name="Llopart A."/>
            <person name="Yamamoto D."/>
        </authorList>
    </citation>
    <scope>NUCLEOTIDE SEQUENCE [LARGE SCALE GENOMIC DNA]</scope>
    <source>
        <strain evidence="3 4">RF1</strain>
    </source>
</reference>
<evidence type="ECO:0000313" key="4">
    <source>
        <dbReference type="Proteomes" id="UP001500889"/>
    </source>
</evidence>
<dbReference type="AlphaFoldDB" id="A0AAU9FX60"/>
<dbReference type="Proteomes" id="UP001500889">
    <property type="component" value="Chromosome A"/>
</dbReference>
<dbReference type="EMBL" id="AP029266">
    <property type="protein sequence ID" value="BFF99875.1"/>
    <property type="molecule type" value="Genomic_DNA"/>
</dbReference>
<keyword evidence="1" id="KW-1133">Transmembrane helix</keyword>
<dbReference type="Pfam" id="PF12259">
    <property type="entry name" value="Baculo_F"/>
    <property type="match status" value="1"/>
</dbReference>